<evidence type="ECO:0000256" key="1">
    <source>
        <dbReference type="SAM" id="SignalP"/>
    </source>
</evidence>
<sequence length="252" mass="27746">MKKLGLLLFCLTVTSLLAQDNQFKGIGSFLSPDQWSMNKLPTLENPGIINKGDSTMPTFIAKMALIQNGGRLHDFEDKGLNLRSHSRFTIEDARENYSEYTNLDISGQLTLWSNKANTLCELNIISGSVKAGELSLLGAEVSIKNGLLKAGLLTQSPKASITFLAKGKGKIIIADIGDKQLNQLYIEFEPGNQGSFTIGSKDRSTYDLIKWMIEQGRFLSNKVEKTDLNSFIITKDKHSTSIALKPSTIISI</sequence>
<dbReference type="EMBL" id="CP117812">
    <property type="protein sequence ID" value="WDE97689.1"/>
    <property type="molecule type" value="Genomic_DNA"/>
</dbReference>
<dbReference type="Proteomes" id="UP001214250">
    <property type="component" value="Chromosome 2"/>
</dbReference>
<reference evidence="2 3" key="1">
    <citation type="submission" date="2023-02" db="EMBL/GenBank/DDBJ databases">
        <title>Genome sequence of Lentisphaera profundi SAORIC-696.</title>
        <authorList>
            <person name="Kim e."/>
            <person name="Cho J.-C."/>
            <person name="Choi A."/>
            <person name="Kang I."/>
        </authorList>
    </citation>
    <scope>NUCLEOTIDE SEQUENCE [LARGE SCALE GENOMIC DNA]</scope>
    <source>
        <strain evidence="2 3">SAORIC-696</strain>
    </source>
</reference>
<gene>
    <name evidence="2" type="ORF">PQO03_17835</name>
</gene>
<keyword evidence="3" id="KW-1185">Reference proteome</keyword>
<feature type="signal peptide" evidence="1">
    <location>
        <begin position="1"/>
        <end position="18"/>
    </location>
</feature>
<evidence type="ECO:0000313" key="2">
    <source>
        <dbReference type="EMBL" id="WDE97689.1"/>
    </source>
</evidence>
<accession>A0ABY7VYA3</accession>
<proteinExistence type="predicted"/>
<feature type="chain" id="PRO_5046251282" evidence="1">
    <location>
        <begin position="19"/>
        <end position="252"/>
    </location>
</feature>
<keyword evidence="1" id="KW-0732">Signal</keyword>
<organism evidence="2 3">
    <name type="scientific">Lentisphaera profundi</name>
    <dbReference type="NCBI Taxonomy" id="1658616"/>
    <lineage>
        <taxon>Bacteria</taxon>
        <taxon>Pseudomonadati</taxon>
        <taxon>Lentisphaerota</taxon>
        <taxon>Lentisphaeria</taxon>
        <taxon>Lentisphaerales</taxon>
        <taxon>Lentisphaeraceae</taxon>
        <taxon>Lentisphaera</taxon>
    </lineage>
</organism>
<dbReference type="RefSeq" id="WP_274152233.1">
    <property type="nucleotide sequence ID" value="NZ_CP117812.1"/>
</dbReference>
<evidence type="ECO:0000313" key="3">
    <source>
        <dbReference type="Proteomes" id="UP001214250"/>
    </source>
</evidence>
<name>A0ABY7VYA3_9BACT</name>
<protein>
    <submittedName>
        <fullName evidence="2">Uncharacterized protein</fullName>
    </submittedName>
</protein>